<protein>
    <submittedName>
        <fullName evidence="1">Uncharacterized protein</fullName>
    </submittedName>
</protein>
<accession>A0A4Y3RTJ9</accession>
<name>A0A4Y3RTJ9_9ACTN</name>
<reference evidence="1 2" key="1">
    <citation type="submission" date="2019-06" db="EMBL/GenBank/DDBJ databases">
        <title>Whole genome shotgun sequence of Streptomyces gardneri NBRC 12865.</title>
        <authorList>
            <person name="Hosoyama A."/>
            <person name="Uohara A."/>
            <person name="Ohji S."/>
            <person name="Ichikawa N."/>
        </authorList>
    </citation>
    <scope>NUCLEOTIDE SEQUENCE [LARGE SCALE GENOMIC DNA]</scope>
    <source>
        <strain evidence="1 2">NBRC 12865</strain>
    </source>
</reference>
<dbReference type="Proteomes" id="UP000315226">
    <property type="component" value="Unassembled WGS sequence"/>
</dbReference>
<proteinExistence type="predicted"/>
<dbReference type="AlphaFoldDB" id="A0A4Y3RTJ9"/>
<organism evidence="1 2">
    <name type="scientific">Streptomyces gardneri</name>
    <dbReference type="NCBI Taxonomy" id="66892"/>
    <lineage>
        <taxon>Bacteria</taxon>
        <taxon>Bacillati</taxon>
        <taxon>Actinomycetota</taxon>
        <taxon>Actinomycetes</taxon>
        <taxon>Kitasatosporales</taxon>
        <taxon>Streptomycetaceae</taxon>
        <taxon>Streptomyces</taxon>
    </lineage>
</organism>
<sequence length="161" mass="18298">MADNEADRSPFLTTCPECGENEWREPYPPERGRGRPRVYCSEACQRRARRKFTAPYQPGEDRPCAHCGESFAPRATTGRPPQYCSPSCRQGANQQRKYDDYRAWSQVAAVTARLADLRDDIHSRRTRGSVKELQDLEAELKSLLTVVQYRLHAASLDGPPN</sequence>
<evidence type="ECO:0000313" key="1">
    <source>
        <dbReference type="EMBL" id="GEB60063.1"/>
    </source>
</evidence>
<evidence type="ECO:0000313" key="2">
    <source>
        <dbReference type="Proteomes" id="UP000315226"/>
    </source>
</evidence>
<gene>
    <name evidence="1" type="ORF">SGA01_56680</name>
</gene>
<comment type="caution">
    <text evidence="1">The sequence shown here is derived from an EMBL/GenBank/DDBJ whole genome shotgun (WGS) entry which is preliminary data.</text>
</comment>
<keyword evidence="2" id="KW-1185">Reference proteome</keyword>
<dbReference type="EMBL" id="BJMN01000039">
    <property type="protein sequence ID" value="GEB60063.1"/>
    <property type="molecule type" value="Genomic_DNA"/>
</dbReference>